<name>A0A7N2KZL0_QUELO</name>
<dbReference type="GO" id="GO:0003714">
    <property type="term" value="F:transcription corepressor activity"/>
    <property type="evidence" value="ECO:0007669"/>
    <property type="project" value="InterPro"/>
</dbReference>
<comment type="subcellular location">
    <subcellularLocation>
        <location evidence="1">Nucleus</location>
    </subcellularLocation>
</comment>
<dbReference type="Pfam" id="PF02671">
    <property type="entry name" value="PAH"/>
    <property type="match status" value="1"/>
</dbReference>
<evidence type="ECO:0000256" key="3">
    <source>
        <dbReference type="ARBA" id="ARBA00023242"/>
    </source>
</evidence>
<dbReference type="PANTHER" id="PTHR12346">
    <property type="entry name" value="SIN3B-RELATED"/>
    <property type="match status" value="1"/>
</dbReference>
<sequence>MPLIRNVNPGNQLLLKLTDYGQSQIPVDGGGGTPRNYTRNDAWTYLMEVKETIGTVDVTIRVKKLFEGHNKLISGFNIFLPKGYEIALEDDEAGPQTKKRRFQSNEHVYINEFRKGLKDINKVHNEISSLFNGFRICLLSSKISSRSCISFSRGFWFVNYMNKIKVNILFCFVKCEQDKKENIFFQDELHIYQ</sequence>
<evidence type="ECO:0000313" key="4">
    <source>
        <dbReference type="EnsemblPlants" id="QL02p079111:mrna"/>
    </source>
</evidence>
<dbReference type="AlphaFoldDB" id="A0A7N2KZL0"/>
<evidence type="ECO:0000313" key="5">
    <source>
        <dbReference type="Proteomes" id="UP000594261"/>
    </source>
</evidence>
<keyword evidence="3" id="KW-0539">Nucleus</keyword>
<dbReference type="EnsemblPlants" id="QL02p079111:mrna">
    <property type="protein sequence ID" value="QL02p079111:mrna"/>
    <property type="gene ID" value="QL02p079111"/>
</dbReference>
<dbReference type="InterPro" id="IPR036600">
    <property type="entry name" value="PAH_sf"/>
</dbReference>
<reference evidence="4" key="2">
    <citation type="submission" date="2021-01" db="UniProtKB">
        <authorList>
            <consortium name="EnsemblPlants"/>
        </authorList>
    </citation>
    <scope>IDENTIFICATION</scope>
</reference>
<dbReference type="SUPFAM" id="SSF47762">
    <property type="entry name" value="PAH2 domain"/>
    <property type="match status" value="1"/>
</dbReference>
<accession>A0A7N2KZL0</accession>
<dbReference type="InParanoid" id="A0A7N2KZL0"/>
<dbReference type="InterPro" id="IPR039774">
    <property type="entry name" value="Sin3-like"/>
</dbReference>
<proteinExistence type="predicted"/>
<dbReference type="Proteomes" id="UP000594261">
    <property type="component" value="Chromosome 2"/>
</dbReference>
<dbReference type="GO" id="GO:0000122">
    <property type="term" value="P:negative regulation of transcription by RNA polymerase II"/>
    <property type="evidence" value="ECO:0007669"/>
    <property type="project" value="TreeGrafter"/>
</dbReference>
<dbReference type="GO" id="GO:0000785">
    <property type="term" value="C:chromatin"/>
    <property type="evidence" value="ECO:0007669"/>
    <property type="project" value="TreeGrafter"/>
</dbReference>
<dbReference type="Gramene" id="QL02p079111:mrna">
    <property type="protein sequence ID" value="QL02p079111:mrna"/>
    <property type="gene ID" value="QL02p079111"/>
</dbReference>
<protein>
    <submittedName>
        <fullName evidence="4">Uncharacterized protein</fullName>
    </submittedName>
</protein>
<reference evidence="5" key="1">
    <citation type="journal article" date="2016" name="G3 (Bethesda)">
        <title>First Draft Assembly and Annotation of the Genome of a California Endemic Oak Quercus lobata Nee (Fagaceae).</title>
        <authorList>
            <person name="Sork V.L."/>
            <person name="Fitz-Gibbon S.T."/>
            <person name="Puiu D."/>
            <person name="Crepeau M."/>
            <person name="Gugger P.F."/>
            <person name="Sherman R."/>
            <person name="Stevens K."/>
            <person name="Langley C.H."/>
            <person name="Pellegrini M."/>
            <person name="Salzberg S.L."/>
        </authorList>
    </citation>
    <scope>NUCLEOTIDE SEQUENCE [LARGE SCALE GENOMIC DNA]</scope>
    <source>
        <strain evidence="5">cv. SW786</strain>
    </source>
</reference>
<dbReference type="InterPro" id="IPR003822">
    <property type="entry name" value="PAH"/>
</dbReference>
<organism evidence="4 5">
    <name type="scientific">Quercus lobata</name>
    <name type="common">Valley oak</name>
    <dbReference type="NCBI Taxonomy" id="97700"/>
    <lineage>
        <taxon>Eukaryota</taxon>
        <taxon>Viridiplantae</taxon>
        <taxon>Streptophyta</taxon>
        <taxon>Embryophyta</taxon>
        <taxon>Tracheophyta</taxon>
        <taxon>Spermatophyta</taxon>
        <taxon>Magnoliopsida</taxon>
        <taxon>eudicotyledons</taxon>
        <taxon>Gunneridae</taxon>
        <taxon>Pentapetalae</taxon>
        <taxon>rosids</taxon>
        <taxon>fabids</taxon>
        <taxon>Fagales</taxon>
        <taxon>Fagaceae</taxon>
        <taxon>Quercus</taxon>
    </lineage>
</organism>
<dbReference type="PANTHER" id="PTHR12346:SF0">
    <property type="entry name" value="SIN3A, ISOFORM G"/>
    <property type="match status" value="1"/>
</dbReference>
<evidence type="ECO:0000256" key="1">
    <source>
        <dbReference type="ARBA" id="ARBA00004123"/>
    </source>
</evidence>
<dbReference type="GO" id="GO:0000118">
    <property type="term" value="C:histone deacetylase complex"/>
    <property type="evidence" value="ECO:0007669"/>
    <property type="project" value="TreeGrafter"/>
</dbReference>
<keyword evidence="5" id="KW-1185">Reference proteome</keyword>
<dbReference type="Gene3D" id="1.20.1160.11">
    <property type="entry name" value="Paired amphipathic helix"/>
    <property type="match status" value="1"/>
</dbReference>
<keyword evidence="2" id="KW-0678">Repressor</keyword>
<evidence type="ECO:0000256" key="2">
    <source>
        <dbReference type="ARBA" id="ARBA00022491"/>
    </source>
</evidence>